<dbReference type="OMA" id="MLFQKRD"/>
<evidence type="ECO:0000313" key="5">
    <source>
        <dbReference type="Proteomes" id="UP000014760"/>
    </source>
</evidence>
<name>R7U8Q3_CAPTE</name>
<evidence type="ECO:0000259" key="2">
    <source>
        <dbReference type="SMART" id="SM01283"/>
    </source>
</evidence>
<dbReference type="PANTHER" id="PTHR22739:SF7">
    <property type="entry name" value="EG:152A3.3 PROTEIN-RELATED"/>
    <property type="match status" value="1"/>
</dbReference>
<evidence type="ECO:0000313" key="3">
    <source>
        <dbReference type="EMBL" id="ELT99495.1"/>
    </source>
</evidence>
<dbReference type="Pfam" id="PF14705">
    <property type="entry name" value="Costars"/>
    <property type="match status" value="1"/>
</dbReference>
<dbReference type="OrthoDB" id="9871914at2759"/>
<protein>
    <recommendedName>
        <fullName evidence="2">Costars domain-containing protein</fullName>
    </recommendedName>
</protein>
<feature type="region of interest" description="Disordered" evidence="1">
    <location>
        <begin position="33"/>
        <end position="52"/>
    </location>
</feature>
<organism evidence="3">
    <name type="scientific">Capitella teleta</name>
    <name type="common">Polychaete worm</name>
    <dbReference type="NCBI Taxonomy" id="283909"/>
    <lineage>
        <taxon>Eukaryota</taxon>
        <taxon>Metazoa</taxon>
        <taxon>Spiralia</taxon>
        <taxon>Lophotrochozoa</taxon>
        <taxon>Annelida</taxon>
        <taxon>Polychaeta</taxon>
        <taxon>Sedentaria</taxon>
        <taxon>Scolecida</taxon>
        <taxon>Capitellidae</taxon>
        <taxon>Capitella</taxon>
    </lineage>
</organism>
<dbReference type="EMBL" id="AMQN01001939">
    <property type="status" value="NOT_ANNOTATED_CDS"/>
    <property type="molecule type" value="Genomic_DNA"/>
</dbReference>
<proteinExistence type="predicted"/>
<dbReference type="HOGENOM" id="CLU_062244_1_0_1"/>
<dbReference type="EMBL" id="KB306824">
    <property type="protein sequence ID" value="ELT99495.1"/>
    <property type="molecule type" value="Genomic_DNA"/>
</dbReference>
<evidence type="ECO:0000256" key="1">
    <source>
        <dbReference type="SAM" id="MobiDB-lite"/>
    </source>
</evidence>
<dbReference type="InterPro" id="IPR038095">
    <property type="entry name" value="Costars_sf"/>
</dbReference>
<gene>
    <name evidence="3" type="ORF">CAPTEDRAFT_172541</name>
</gene>
<reference evidence="5" key="1">
    <citation type="submission" date="2012-12" db="EMBL/GenBank/DDBJ databases">
        <authorList>
            <person name="Hellsten U."/>
            <person name="Grimwood J."/>
            <person name="Chapman J.A."/>
            <person name="Shapiro H."/>
            <person name="Aerts A."/>
            <person name="Otillar R.P."/>
            <person name="Terry A.Y."/>
            <person name="Boore J.L."/>
            <person name="Simakov O."/>
            <person name="Marletaz F."/>
            <person name="Cho S.-J."/>
            <person name="Edsinger-Gonzales E."/>
            <person name="Havlak P."/>
            <person name="Kuo D.-H."/>
            <person name="Larsson T."/>
            <person name="Lv J."/>
            <person name="Arendt D."/>
            <person name="Savage R."/>
            <person name="Osoegawa K."/>
            <person name="de Jong P."/>
            <person name="Lindberg D.R."/>
            <person name="Seaver E.C."/>
            <person name="Weisblat D.A."/>
            <person name="Putnam N.H."/>
            <person name="Grigoriev I.V."/>
            <person name="Rokhsar D.S."/>
        </authorList>
    </citation>
    <scope>NUCLEOTIDE SEQUENCE</scope>
    <source>
        <strain evidence="5">I ESC-2004</strain>
    </source>
</reference>
<dbReference type="AlphaFoldDB" id="R7U8Q3"/>
<dbReference type="InterPro" id="IPR026111">
    <property type="entry name" value="Abra"/>
</dbReference>
<dbReference type="InterPro" id="IPR027817">
    <property type="entry name" value="Costars_dom"/>
</dbReference>
<evidence type="ECO:0000313" key="4">
    <source>
        <dbReference type="EnsemblMetazoa" id="CapteP172541"/>
    </source>
</evidence>
<dbReference type="Gene3D" id="1.10.10.1540">
    <property type="entry name" value="Costar domain"/>
    <property type="match status" value="1"/>
</dbReference>
<accession>R7U8Q3</accession>
<dbReference type="Proteomes" id="UP000014760">
    <property type="component" value="Unassembled WGS sequence"/>
</dbReference>
<feature type="compositionally biased region" description="Basic and acidic residues" evidence="1">
    <location>
        <begin position="14"/>
        <end position="23"/>
    </location>
</feature>
<feature type="region of interest" description="Disordered" evidence="1">
    <location>
        <begin position="1"/>
        <end position="26"/>
    </location>
</feature>
<feature type="domain" description="Costars" evidence="2">
    <location>
        <begin position="63"/>
        <end position="140"/>
    </location>
</feature>
<sequence length="163" mass="18110">MSIRNRIADLQQKQGDHASKTASDKVSFTGRHYQNLGSRDADPNYGRPISGSRTELRGKQACVHVSGEIVELCSIIHSMGTAQPDGSGVSVEFGPLFETYTRISNKLVGMLIRARKQGLVAFEGEMLFQRRDDNVLITLLKSPDELLAEIEEQKLDLMNHPVK</sequence>
<reference evidence="3 5" key="2">
    <citation type="journal article" date="2013" name="Nature">
        <title>Insights into bilaterian evolution from three spiralian genomes.</title>
        <authorList>
            <person name="Simakov O."/>
            <person name="Marletaz F."/>
            <person name="Cho S.J."/>
            <person name="Edsinger-Gonzales E."/>
            <person name="Havlak P."/>
            <person name="Hellsten U."/>
            <person name="Kuo D.H."/>
            <person name="Larsson T."/>
            <person name="Lv J."/>
            <person name="Arendt D."/>
            <person name="Savage R."/>
            <person name="Osoegawa K."/>
            <person name="de Jong P."/>
            <person name="Grimwood J."/>
            <person name="Chapman J.A."/>
            <person name="Shapiro H."/>
            <person name="Aerts A."/>
            <person name="Otillar R.P."/>
            <person name="Terry A.Y."/>
            <person name="Boore J.L."/>
            <person name="Grigoriev I.V."/>
            <person name="Lindberg D.R."/>
            <person name="Seaver E.C."/>
            <person name="Weisblat D.A."/>
            <person name="Putnam N.H."/>
            <person name="Rokhsar D.S."/>
        </authorList>
    </citation>
    <scope>NUCLEOTIDE SEQUENCE</scope>
    <source>
        <strain evidence="3 5">I ESC-2004</strain>
    </source>
</reference>
<dbReference type="SMART" id="SM01283">
    <property type="entry name" value="Costars"/>
    <property type="match status" value="1"/>
</dbReference>
<keyword evidence="5" id="KW-1185">Reference proteome</keyword>
<dbReference type="PANTHER" id="PTHR22739">
    <property type="entry name" value="STRIATED MUSCLE ACTIVATOR OF RHO-DEPENDENT SIGNALING-RELATED"/>
    <property type="match status" value="1"/>
</dbReference>
<dbReference type="EnsemblMetazoa" id="CapteT172541">
    <property type="protein sequence ID" value="CapteP172541"/>
    <property type="gene ID" value="CapteG172541"/>
</dbReference>
<dbReference type="GO" id="GO:0035025">
    <property type="term" value="P:positive regulation of Rho protein signal transduction"/>
    <property type="evidence" value="ECO:0007669"/>
    <property type="project" value="InterPro"/>
</dbReference>
<reference evidence="4" key="3">
    <citation type="submission" date="2015-06" db="UniProtKB">
        <authorList>
            <consortium name="EnsemblMetazoa"/>
        </authorList>
    </citation>
    <scope>IDENTIFICATION</scope>
</reference>
<dbReference type="FunCoup" id="R7U8Q3">
    <property type="interactions" value="1"/>
</dbReference>
<dbReference type="GO" id="GO:0003779">
    <property type="term" value="F:actin binding"/>
    <property type="evidence" value="ECO:0007669"/>
    <property type="project" value="InterPro"/>
</dbReference>